<comment type="subcellular location">
    <subcellularLocation>
        <location evidence="1">Membrane</location>
        <topology evidence="1">Multi-pass membrane protein</topology>
    </subcellularLocation>
</comment>
<evidence type="ECO:0000256" key="2">
    <source>
        <dbReference type="ARBA" id="ARBA00022692"/>
    </source>
</evidence>
<dbReference type="Proteomes" id="UP001303760">
    <property type="component" value="Unassembled WGS sequence"/>
</dbReference>
<comment type="caution">
    <text evidence="8">The sequence shown here is derived from an EMBL/GenBank/DDBJ whole genome shotgun (WGS) entry which is preliminary data.</text>
</comment>
<feature type="transmembrane region" description="Helical" evidence="6">
    <location>
        <begin position="180"/>
        <end position="207"/>
    </location>
</feature>
<reference evidence="8" key="1">
    <citation type="journal article" date="2023" name="Mol. Phylogenet. Evol.">
        <title>Genome-scale phylogeny and comparative genomics of the fungal order Sordariales.</title>
        <authorList>
            <person name="Hensen N."/>
            <person name="Bonometti L."/>
            <person name="Westerberg I."/>
            <person name="Brannstrom I.O."/>
            <person name="Guillou S."/>
            <person name="Cros-Aarteil S."/>
            <person name="Calhoun S."/>
            <person name="Haridas S."/>
            <person name="Kuo A."/>
            <person name="Mondo S."/>
            <person name="Pangilinan J."/>
            <person name="Riley R."/>
            <person name="LaButti K."/>
            <person name="Andreopoulos B."/>
            <person name="Lipzen A."/>
            <person name="Chen C."/>
            <person name="Yan M."/>
            <person name="Daum C."/>
            <person name="Ng V."/>
            <person name="Clum A."/>
            <person name="Steindorff A."/>
            <person name="Ohm R.A."/>
            <person name="Martin F."/>
            <person name="Silar P."/>
            <person name="Natvig D.O."/>
            <person name="Lalanne C."/>
            <person name="Gautier V."/>
            <person name="Ament-Velasquez S.L."/>
            <person name="Kruys A."/>
            <person name="Hutchinson M.I."/>
            <person name="Powell A.J."/>
            <person name="Barry K."/>
            <person name="Miller A.N."/>
            <person name="Grigoriev I.V."/>
            <person name="Debuchy R."/>
            <person name="Gladieux P."/>
            <person name="Hiltunen Thoren M."/>
            <person name="Johannesson H."/>
        </authorList>
    </citation>
    <scope>NUCLEOTIDE SEQUENCE</scope>
    <source>
        <strain evidence="8">CBS 532.94</strain>
    </source>
</reference>
<dbReference type="InterPro" id="IPR049326">
    <property type="entry name" value="Rhodopsin_dom_fungi"/>
</dbReference>
<proteinExistence type="inferred from homology"/>
<feature type="transmembrane region" description="Helical" evidence="6">
    <location>
        <begin position="219"/>
        <end position="239"/>
    </location>
</feature>
<name>A0AAN7C772_9PEZI</name>
<dbReference type="EMBL" id="MU860188">
    <property type="protein sequence ID" value="KAK4236505.1"/>
    <property type="molecule type" value="Genomic_DNA"/>
</dbReference>
<dbReference type="InterPro" id="IPR052337">
    <property type="entry name" value="SAT4-like"/>
</dbReference>
<evidence type="ECO:0000313" key="8">
    <source>
        <dbReference type="EMBL" id="KAK4236505.1"/>
    </source>
</evidence>
<keyword evidence="9" id="KW-1185">Reference proteome</keyword>
<feature type="transmembrane region" description="Helical" evidence="6">
    <location>
        <begin position="105"/>
        <end position="127"/>
    </location>
</feature>
<keyword evidence="4 6" id="KW-0472">Membrane</keyword>
<reference evidence="8" key="2">
    <citation type="submission" date="2023-05" db="EMBL/GenBank/DDBJ databases">
        <authorList>
            <consortium name="Lawrence Berkeley National Laboratory"/>
            <person name="Steindorff A."/>
            <person name="Hensen N."/>
            <person name="Bonometti L."/>
            <person name="Westerberg I."/>
            <person name="Brannstrom I.O."/>
            <person name="Guillou S."/>
            <person name="Cros-Aarteil S."/>
            <person name="Calhoun S."/>
            <person name="Haridas S."/>
            <person name="Kuo A."/>
            <person name="Mondo S."/>
            <person name="Pangilinan J."/>
            <person name="Riley R."/>
            <person name="Labutti K."/>
            <person name="Andreopoulos B."/>
            <person name="Lipzen A."/>
            <person name="Chen C."/>
            <person name="Yanf M."/>
            <person name="Daum C."/>
            <person name="Ng V."/>
            <person name="Clum A."/>
            <person name="Ohm R."/>
            <person name="Martin F."/>
            <person name="Silar P."/>
            <person name="Natvig D."/>
            <person name="Lalanne C."/>
            <person name="Gautier V."/>
            <person name="Ament-Velasquez S.L."/>
            <person name="Kruys A."/>
            <person name="Hutchinson M.I."/>
            <person name="Powell A.J."/>
            <person name="Barry K."/>
            <person name="Miller A.N."/>
            <person name="Grigoriev I.V."/>
            <person name="Debuchy R."/>
            <person name="Gladieux P."/>
            <person name="Thoren M.H."/>
            <person name="Johannesson H."/>
        </authorList>
    </citation>
    <scope>NUCLEOTIDE SEQUENCE</scope>
    <source>
        <strain evidence="8">CBS 532.94</strain>
    </source>
</reference>
<dbReference type="Pfam" id="PF20684">
    <property type="entry name" value="Fung_rhodopsin"/>
    <property type="match status" value="1"/>
</dbReference>
<evidence type="ECO:0000256" key="1">
    <source>
        <dbReference type="ARBA" id="ARBA00004141"/>
    </source>
</evidence>
<protein>
    <recommendedName>
        <fullName evidence="7">Rhodopsin domain-containing protein</fullName>
    </recommendedName>
</protein>
<evidence type="ECO:0000256" key="3">
    <source>
        <dbReference type="ARBA" id="ARBA00022989"/>
    </source>
</evidence>
<organism evidence="8 9">
    <name type="scientific">Achaetomium macrosporum</name>
    <dbReference type="NCBI Taxonomy" id="79813"/>
    <lineage>
        <taxon>Eukaryota</taxon>
        <taxon>Fungi</taxon>
        <taxon>Dikarya</taxon>
        <taxon>Ascomycota</taxon>
        <taxon>Pezizomycotina</taxon>
        <taxon>Sordariomycetes</taxon>
        <taxon>Sordariomycetidae</taxon>
        <taxon>Sordariales</taxon>
        <taxon>Chaetomiaceae</taxon>
        <taxon>Achaetomium</taxon>
    </lineage>
</organism>
<gene>
    <name evidence="8" type="ORF">C8A03DRAFT_16850</name>
</gene>
<comment type="similarity">
    <text evidence="5">Belongs to the SAT4 family.</text>
</comment>
<dbReference type="GO" id="GO:0016020">
    <property type="term" value="C:membrane"/>
    <property type="evidence" value="ECO:0007669"/>
    <property type="project" value="UniProtKB-SubCell"/>
</dbReference>
<keyword evidence="2 6" id="KW-0812">Transmembrane</keyword>
<dbReference type="PANTHER" id="PTHR33048">
    <property type="entry name" value="PTH11-LIKE INTEGRAL MEMBRANE PROTEIN (AFU_ORTHOLOGUE AFUA_5G11245)"/>
    <property type="match status" value="1"/>
</dbReference>
<feature type="transmembrane region" description="Helical" evidence="6">
    <location>
        <begin position="50"/>
        <end position="70"/>
    </location>
</feature>
<evidence type="ECO:0000256" key="6">
    <source>
        <dbReference type="SAM" id="Phobius"/>
    </source>
</evidence>
<evidence type="ECO:0000313" key="9">
    <source>
        <dbReference type="Proteomes" id="UP001303760"/>
    </source>
</evidence>
<keyword evidence="3 6" id="KW-1133">Transmembrane helix</keyword>
<accession>A0AAN7C772</accession>
<dbReference type="PANTHER" id="PTHR33048:SF168">
    <property type="match status" value="1"/>
</dbReference>
<feature type="transmembrane region" description="Helical" evidence="6">
    <location>
        <begin position="139"/>
        <end position="160"/>
    </location>
</feature>
<evidence type="ECO:0000256" key="5">
    <source>
        <dbReference type="ARBA" id="ARBA00038359"/>
    </source>
</evidence>
<feature type="domain" description="Rhodopsin" evidence="7">
    <location>
        <begin position="29"/>
        <end position="239"/>
    </location>
</feature>
<feature type="transmembrane region" description="Helical" evidence="6">
    <location>
        <begin position="12"/>
        <end position="29"/>
    </location>
</feature>
<evidence type="ECO:0000259" key="7">
    <source>
        <dbReference type="Pfam" id="PF20684"/>
    </source>
</evidence>
<evidence type="ECO:0000256" key="4">
    <source>
        <dbReference type="ARBA" id="ARBA00023136"/>
    </source>
</evidence>
<sequence length="265" mass="29411">MATDLTADGEGFLAVIIICPAIAVIATVLRMWCKAVTMKSGFQSFHLDDWGILATTITYLAAESAIYWGLFTGNRGMEIGEMTEDLMAAPSLDKLHRIENYLESLFIGNTIITLTFFLAKISVCLLYRRIFSTQPFRKLCLILMVISTMWFISATVTNLVTCIPIDSFWHRLKPGKCLNFNLFSLVIGIFDILIDVTILVLPVRAVLSLQLPTRTKAMVSGIFLLGGFAIITNILRVAYQYQPNGFYGKVLLRLSVATGSSSAEQ</sequence>
<dbReference type="AlphaFoldDB" id="A0AAN7C772"/>